<name>A0A7I7UT34_MYCPV</name>
<dbReference type="EMBL" id="AP022599">
    <property type="protein sequence ID" value="BBY83931.1"/>
    <property type="molecule type" value="Genomic_DNA"/>
</dbReference>
<feature type="transmembrane region" description="Helical" evidence="1">
    <location>
        <begin position="6"/>
        <end position="27"/>
    </location>
</feature>
<evidence type="ECO:0000313" key="3">
    <source>
        <dbReference type="Proteomes" id="UP000467252"/>
    </source>
</evidence>
<feature type="transmembrane region" description="Helical" evidence="1">
    <location>
        <begin position="113"/>
        <end position="130"/>
    </location>
</feature>
<feature type="transmembrane region" description="Helical" evidence="1">
    <location>
        <begin position="88"/>
        <end position="107"/>
    </location>
</feature>
<proteinExistence type="predicted"/>
<keyword evidence="3" id="KW-1185">Reference proteome</keyword>
<accession>A0A7I7UT34</accession>
<reference evidence="2 3" key="1">
    <citation type="journal article" date="2019" name="Emerg. Microbes Infect.">
        <title>Comprehensive subspecies identification of 175 nontuberculous mycobacteria species based on 7547 genomic profiles.</title>
        <authorList>
            <person name="Matsumoto Y."/>
            <person name="Kinjo T."/>
            <person name="Motooka D."/>
            <person name="Nabeya D."/>
            <person name="Jung N."/>
            <person name="Uechi K."/>
            <person name="Horii T."/>
            <person name="Iida T."/>
            <person name="Fujita J."/>
            <person name="Nakamura S."/>
        </authorList>
    </citation>
    <scope>NUCLEOTIDE SEQUENCE [LARGE SCALE GENOMIC DNA]</scope>
    <source>
        <strain evidence="2 3">JCM 6370</strain>
    </source>
</reference>
<evidence type="ECO:0000313" key="2">
    <source>
        <dbReference type="EMBL" id="BBY83931.1"/>
    </source>
</evidence>
<dbReference type="AlphaFoldDB" id="A0A7I7UT34"/>
<evidence type="ECO:0000256" key="1">
    <source>
        <dbReference type="SAM" id="Phobius"/>
    </source>
</evidence>
<keyword evidence="1" id="KW-1133">Transmembrane helix</keyword>
<gene>
    <name evidence="2" type="ORF">MPUL_50890</name>
</gene>
<keyword evidence="1" id="KW-0812">Transmembrane</keyword>
<keyword evidence="1" id="KW-0472">Membrane</keyword>
<sequence length="149" mass="16160">MLAWLDSGLAAAGLAVLMIVGTCYGIWMARRMKRYWPGADGLSGAERVTVVRAARRGERITDARLSAAALDYRTGIHAAAEEAKPVRWLLPVVLAVGVATAGWDAVYGSWGNAAASFIYLFLLLAELFWWPKRRAQLLSNVDRAALSPG</sequence>
<protein>
    <submittedName>
        <fullName evidence="2">Uncharacterized protein</fullName>
    </submittedName>
</protein>
<dbReference type="Proteomes" id="UP000467252">
    <property type="component" value="Chromosome"/>
</dbReference>
<dbReference type="RefSeq" id="WP_308207218.1">
    <property type="nucleotide sequence ID" value="NZ_AP022599.1"/>
</dbReference>
<organism evidence="2 3">
    <name type="scientific">Mycolicibacterium pulveris</name>
    <name type="common">Mycobacterium pulveris</name>
    <dbReference type="NCBI Taxonomy" id="36813"/>
    <lineage>
        <taxon>Bacteria</taxon>
        <taxon>Bacillati</taxon>
        <taxon>Actinomycetota</taxon>
        <taxon>Actinomycetes</taxon>
        <taxon>Mycobacteriales</taxon>
        <taxon>Mycobacteriaceae</taxon>
        <taxon>Mycolicibacterium</taxon>
    </lineage>
</organism>